<dbReference type="Proteomes" id="UP000076858">
    <property type="component" value="Unassembled WGS sequence"/>
</dbReference>
<feature type="compositionally biased region" description="Polar residues" evidence="1">
    <location>
        <begin position="1"/>
        <end position="11"/>
    </location>
</feature>
<evidence type="ECO:0000313" key="2">
    <source>
        <dbReference type="EMBL" id="KZS13427.1"/>
    </source>
</evidence>
<dbReference type="EMBL" id="LRGB01001151">
    <property type="protein sequence ID" value="KZS13427.1"/>
    <property type="molecule type" value="Genomic_DNA"/>
</dbReference>
<feature type="compositionally biased region" description="Polar residues" evidence="1">
    <location>
        <begin position="302"/>
        <end position="318"/>
    </location>
</feature>
<comment type="caution">
    <text evidence="2">The sequence shown here is derived from an EMBL/GenBank/DDBJ whole genome shotgun (WGS) entry which is preliminary data.</text>
</comment>
<keyword evidence="3" id="KW-1185">Reference proteome</keyword>
<evidence type="ECO:0000256" key="1">
    <source>
        <dbReference type="SAM" id="MobiDB-lite"/>
    </source>
</evidence>
<accession>A0A164WNF2</accession>
<gene>
    <name evidence="2" type="ORF">APZ42_021402</name>
</gene>
<feature type="region of interest" description="Disordered" evidence="1">
    <location>
        <begin position="227"/>
        <end position="246"/>
    </location>
</feature>
<feature type="compositionally biased region" description="Basic and acidic residues" evidence="1">
    <location>
        <begin position="37"/>
        <end position="51"/>
    </location>
</feature>
<dbReference type="AlphaFoldDB" id="A0A164WNF2"/>
<evidence type="ECO:0000313" key="3">
    <source>
        <dbReference type="Proteomes" id="UP000076858"/>
    </source>
</evidence>
<dbReference type="OrthoDB" id="6360341at2759"/>
<feature type="region of interest" description="Disordered" evidence="1">
    <location>
        <begin position="1"/>
        <end position="52"/>
    </location>
</feature>
<name>A0A164WNF2_9CRUS</name>
<sequence length="889" mass="100774">MASNNSYSSSGKNRKKHEMSSQSRVTSFFKPSPETSVSRKNEERESSDHTIKFPAVGVKKRFQESSIRSVSHTLPVSPIKKGCEVLTSDSVSIGNIRKQVVQDIPSKKRSPVHRHEVVAIDMDSSDGTSNLDIDVFPSPQKKKRIARVVKKPLESQISTTPRTSKVFDLSQKKGGLAMRSPNKSSIRDNVPTRMALEEKKNLNREKRSMAPDIEIDAITCSPVHKLKRTHSVSSSQEDSIKDNEGQPRIKRCTVVLENFETNAHSRKQAKDENKSRRKEVVAEKLDFAGKIDAIKMSKTVTVRNPAETSTKTDGASSRLSDKKQPVPPDFVKNLNNVSKVKPVELCDQSTILITQKKPRQEESIITSVDVDKMPLDTISSTHANSQVTQKEGSEIVQRVSQRRILRRSTLHSAEKDGLSITSKITVGLEEINAGAVVAFKQTYQDIETLLDLKLGVIICPDFKKALQTPKRILPNSFHVNFNFFMKRKPVEHIEALRSQHIDCNRYPHAIDLHTVIYGILMEAKEHVVLHRAQELIYTTLGLHPSGDAAMRKYYWSILSRHFDDVDPCSRWENLRSLLEEVLNADGEEAARMYVDPYRSPSKLECNRAALGVIIHVLSEDLRCWISLVTQPSAQLRDRNALPLVARLLWPQTTIPHVNMTCRELIRYHLDALKSSNPLNVSYTGRLVKMMAVVTQLSDLHLPLKIRKPRCHMMNLAREIVLHSDNGIDNSSCSFYSSFGSPELELLLPLTILSRLKPQICIPEGEHLNLTWMLNSFLEIHNQQSREDVVALFRSKPRTEIDAFLTALCTYFKLFGSFKTWFHMRSKYRSSASRSSPIPGQSSTQPLSLNMYSHSFTPSHLMDDLRQTKYLLEAKKESDDGSLYSRLSWR</sequence>
<feature type="region of interest" description="Disordered" evidence="1">
    <location>
        <begin position="302"/>
        <end position="328"/>
    </location>
</feature>
<reference evidence="2 3" key="1">
    <citation type="submission" date="2016-03" db="EMBL/GenBank/DDBJ databases">
        <title>EvidentialGene: Evidence-directed Construction of Genes on Genomes.</title>
        <authorList>
            <person name="Gilbert D.G."/>
            <person name="Choi J.-H."/>
            <person name="Mockaitis K."/>
            <person name="Colbourne J."/>
            <person name="Pfrender M."/>
        </authorList>
    </citation>
    <scope>NUCLEOTIDE SEQUENCE [LARGE SCALE GENOMIC DNA]</scope>
    <source>
        <strain evidence="2 3">Xinb3</strain>
        <tissue evidence="2">Complete organism</tissue>
    </source>
</reference>
<organism evidence="2 3">
    <name type="scientific">Daphnia magna</name>
    <dbReference type="NCBI Taxonomy" id="35525"/>
    <lineage>
        <taxon>Eukaryota</taxon>
        <taxon>Metazoa</taxon>
        <taxon>Ecdysozoa</taxon>
        <taxon>Arthropoda</taxon>
        <taxon>Crustacea</taxon>
        <taxon>Branchiopoda</taxon>
        <taxon>Diplostraca</taxon>
        <taxon>Cladocera</taxon>
        <taxon>Anomopoda</taxon>
        <taxon>Daphniidae</taxon>
        <taxon>Daphnia</taxon>
    </lineage>
</organism>
<protein>
    <submittedName>
        <fullName evidence="2">Uncharacterized protein</fullName>
    </submittedName>
</protein>
<proteinExistence type="predicted"/>